<feature type="compositionally biased region" description="Basic and acidic residues" evidence="5">
    <location>
        <begin position="212"/>
        <end position="221"/>
    </location>
</feature>
<dbReference type="EC" id="4.2.2.-" evidence="3"/>
<evidence type="ECO:0000256" key="5">
    <source>
        <dbReference type="SAM" id="MobiDB-lite"/>
    </source>
</evidence>
<comment type="function">
    <text evidence="3">Lytic transglycosylase with a strong preference for naked glycan strands that lack stem peptides.</text>
</comment>
<dbReference type="GO" id="GO:0008932">
    <property type="term" value="F:lytic endotransglycosylase activity"/>
    <property type="evidence" value="ECO:0007669"/>
    <property type="project" value="UniProtKB-UniRule"/>
</dbReference>
<dbReference type="PANTHER" id="PTHR34183">
    <property type="entry name" value="ENDOLYTIC PEPTIDOGLYCAN TRANSGLYCOSYLASE RLPA"/>
    <property type="match status" value="1"/>
</dbReference>
<evidence type="ECO:0000256" key="2">
    <source>
        <dbReference type="ARBA" id="ARBA00023316"/>
    </source>
</evidence>
<keyword evidence="1 3" id="KW-0456">Lyase</keyword>
<proteinExistence type="inferred from homology"/>
<dbReference type="Gene3D" id="2.40.40.10">
    <property type="entry name" value="RlpA-like domain"/>
    <property type="match status" value="1"/>
</dbReference>
<dbReference type="EMBL" id="FNZM01000003">
    <property type="protein sequence ID" value="SEJ18621.1"/>
    <property type="molecule type" value="Genomic_DNA"/>
</dbReference>
<evidence type="ECO:0000256" key="4">
    <source>
        <dbReference type="RuleBase" id="RU003495"/>
    </source>
</evidence>
<dbReference type="RefSeq" id="WP_237181741.1">
    <property type="nucleotide sequence ID" value="NZ_CADFGN010000001.1"/>
</dbReference>
<evidence type="ECO:0000256" key="3">
    <source>
        <dbReference type="HAMAP-Rule" id="MF_02071"/>
    </source>
</evidence>
<dbReference type="PANTHER" id="PTHR34183:SF8">
    <property type="entry name" value="ENDOLYTIC PEPTIDOGLYCAN TRANSGLYCOSYLASE RLPA-RELATED"/>
    <property type="match status" value="1"/>
</dbReference>
<dbReference type="Proteomes" id="UP000183529">
    <property type="component" value="Unassembled WGS sequence"/>
</dbReference>
<dbReference type="InterPro" id="IPR036908">
    <property type="entry name" value="RlpA-like_sf"/>
</dbReference>
<dbReference type="GO" id="GO:0000270">
    <property type="term" value="P:peptidoglycan metabolic process"/>
    <property type="evidence" value="ECO:0007669"/>
    <property type="project" value="UniProtKB-UniRule"/>
</dbReference>
<keyword evidence="2 3" id="KW-0961">Cell wall biogenesis/degradation</keyword>
<reference evidence="7 8" key="1">
    <citation type="submission" date="2016-10" db="EMBL/GenBank/DDBJ databases">
        <authorList>
            <person name="Varghese N."/>
            <person name="Submissions S."/>
        </authorList>
    </citation>
    <scope>NUCLEOTIDE SEQUENCE [LARGE SCALE GENOMIC DNA]</scope>
    <source>
        <strain evidence="7 8">LMG 22274</strain>
    </source>
</reference>
<name>A0AAQ1JSQ1_9BURK</name>
<evidence type="ECO:0000259" key="6">
    <source>
        <dbReference type="Pfam" id="PF03330"/>
    </source>
</evidence>
<sequence>MKKIQSAVALGRARGQNAPVARRWRVALVPLLVALMGTAQARKPAPVSPIRHETREGHAVSAQKHTRVASHHAVSGQHVERMRHAQRRFQTGIASWYGREFHGHRTANGERFDMYALTAAHRTLPFGSFARVTLPATGRSVVVRINDRGPYARGRVIDLSFGAARVLGYSGAGSARVRIEPVAAREAAAQSGARRAKRPARRAKPVPPPKRYRVDRVDRAR</sequence>
<gene>
    <name evidence="3" type="primary">rlpA</name>
    <name evidence="7" type="ORF">SAMN05216550_10386</name>
</gene>
<evidence type="ECO:0000256" key="1">
    <source>
        <dbReference type="ARBA" id="ARBA00023239"/>
    </source>
</evidence>
<protein>
    <recommendedName>
        <fullName evidence="3">Endolytic peptidoglycan transglycosylase RlpA</fullName>
        <ecNumber evidence="3">4.2.2.-</ecNumber>
    </recommendedName>
</protein>
<dbReference type="AlphaFoldDB" id="A0AAQ1JSQ1"/>
<comment type="similarity">
    <text evidence="3 4">Belongs to the RlpA family.</text>
</comment>
<dbReference type="HAMAP" id="MF_02071">
    <property type="entry name" value="RlpA"/>
    <property type="match status" value="1"/>
</dbReference>
<dbReference type="InterPro" id="IPR034718">
    <property type="entry name" value="RlpA"/>
</dbReference>
<dbReference type="SUPFAM" id="SSF50685">
    <property type="entry name" value="Barwin-like endoglucanases"/>
    <property type="match status" value="1"/>
</dbReference>
<evidence type="ECO:0000313" key="8">
    <source>
        <dbReference type="Proteomes" id="UP000183529"/>
    </source>
</evidence>
<dbReference type="GeneID" id="61306227"/>
<evidence type="ECO:0000313" key="7">
    <source>
        <dbReference type="EMBL" id="SEJ18621.1"/>
    </source>
</evidence>
<feature type="domain" description="RlpA-like protein double-psi beta-barrel" evidence="6">
    <location>
        <begin position="91"/>
        <end position="179"/>
    </location>
</feature>
<dbReference type="CDD" id="cd22268">
    <property type="entry name" value="DPBB_RlpA-like"/>
    <property type="match status" value="1"/>
</dbReference>
<keyword evidence="7" id="KW-0449">Lipoprotein</keyword>
<comment type="caution">
    <text evidence="7">The sequence shown here is derived from an EMBL/GenBank/DDBJ whole genome shotgun (WGS) entry which is preliminary data.</text>
</comment>
<organism evidence="7 8">
    <name type="scientific">Paraburkholderia tropica</name>
    <dbReference type="NCBI Taxonomy" id="92647"/>
    <lineage>
        <taxon>Bacteria</taxon>
        <taxon>Pseudomonadati</taxon>
        <taxon>Pseudomonadota</taxon>
        <taxon>Betaproteobacteria</taxon>
        <taxon>Burkholderiales</taxon>
        <taxon>Burkholderiaceae</taxon>
        <taxon>Paraburkholderia</taxon>
    </lineage>
</organism>
<dbReference type="NCBIfam" id="TIGR00413">
    <property type="entry name" value="rlpA"/>
    <property type="match status" value="1"/>
</dbReference>
<feature type="region of interest" description="Disordered" evidence="5">
    <location>
        <begin position="187"/>
        <end position="221"/>
    </location>
</feature>
<dbReference type="Pfam" id="PF03330">
    <property type="entry name" value="DPBB_1"/>
    <property type="match status" value="1"/>
</dbReference>
<accession>A0AAQ1JSQ1</accession>
<dbReference type="InterPro" id="IPR009009">
    <property type="entry name" value="RlpA-like_DPBB"/>
</dbReference>
<dbReference type="GO" id="GO:0071555">
    <property type="term" value="P:cell wall organization"/>
    <property type="evidence" value="ECO:0007669"/>
    <property type="project" value="UniProtKB-KW"/>
</dbReference>
<dbReference type="InterPro" id="IPR012997">
    <property type="entry name" value="RplA"/>
</dbReference>
<feature type="compositionally biased region" description="Basic residues" evidence="5">
    <location>
        <begin position="194"/>
        <end position="204"/>
    </location>
</feature>